<reference evidence="9" key="1">
    <citation type="submission" date="2020-10" db="EMBL/GenBank/DDBJ databases">
        <authorList>
            <person name="Gilroy R."/>
        </authorList>
    </citation>
    <scope>NUCLEOTIDE SEQUENCE</scope>
    <source>
        <strain evidence="9">11167</strain>
    </source>
</reference>
<feature type="domain" description="ABC transmembrane type-1" evidence="8">
    <location>
        <begin position="42"/>
        <end position="250"/>
    </location>
</feature>
<dbReference type="GO" id="GO:0005886">
    <property type="term" value="C:plasma membrane"/>
    <property type="evidence" value="ECO:0007669"/>
    <property type="project" value="UniProtKB-SubCell"/>
</dbReference>
<name>A0A9D9EC17_9SPIR</name>
<dbReference type="InterPro" id="IPR035906">
    <property type="entry name" value="MetI-like_sf"/>
</dbReference>
<dbReference type="GO" id="GO:0055085">
    <property type="term" value="P:transmembrane transport"/>
    <property type="evidence" value="ECO:0007669"/>
    <property type="project" value="InterPro"/>
</dbReference>
<dbReference type="SUPFAM" id="SSF161098">
    <property type="entry name" value="MetI-like"/>
    <property type="match status" value="1"/>
</dbReference>
<protein>
    <submittedName>
        <fullName evidence="9">ABC transporter permease</fullName>
    </submittedName>
</protein>
<gene>
    <name evidence="9" type="ORF">IAC42_02005</name>
</gene>
<feature type="transmembrane region" description="Helical" evidence="7">
    <location>
        <begin position="122"/>
        <end position="141"/>
    </location>
</feature>
<dbReference type="AlphaFoldDB" id="A0A9D9EC17"/>
<keyword evidence="5 7" id="KW-1133">Transmembrane helix</keyword>
<keyword evidence="3" id="KW-1003">Cell membrane</keyword>
<evidence type="ECO:0000313" key="9">
    <source>
        <dbReference type="EMBL" id="MBO8442524.1"/>
    </source>
</evidence>
<evidence type="ECO:0000256" key="5">
    <source>
        <dbReference type="ARBA" id="ARBA00022989"/>
    </source>
</evidence>
<dbReference type="PANTHER" id="PTHR43163">
    <property type="entry name" value="DIPEPTIDE TRANSPORT SYSTEM PERMEASE PROTEIN DPPB-RELATED"/>
    <property type="match status" value="1"/>
</dbReference>
<feature type="transmembrane region" description="Helical" evidence="7">
    <location>
        <begin position="226"/>
        <end position="253"/>
    </location>
</feature>
<sequence length="265" mass="28295">SLGLDRPLAERLASFYLDLLHCDLGQSSYFGQSVSLLIAQRIGVTFTLAFSSVLLALLLALVLGTLAAMRKGTLADGVCRIVTQLAASIPSFWLSLILLILFSSVLHLVDVGAWAPFSQDPAAFIEALILPVAVLTVGELSPALRLVRVGMVDAVASDWYANARIRALPTWRLTLYALRSAIGAPLTNAALQLARLLGGTAIVESVFAIPGLGRLFLTAVEMRDLALVQGIVVFVTMLVVLVNLASDLLTLALNPVERAKLRRPA</sequence>
<comment type="caution">
    <text evidence="9">The sequence shown here is derived from an EMBL/GenBank/DDBJ whole genome shotgun (WGS) entry which is preliminary data.</text>
</comment>
<evidence type="ECO:0000256" key="1">
    <source>
        <dbReference type="ARBA" id="ARBA00004651"/>
    </source>
</evidence>
<keyword evidence="2 7" id="KW-0813">Transport</keyword>
<dbReference type="Pfam" id="PF00528">
    <property type="entry name" value="BPD_transp_1"/>
    <property type="match status" value="1"/>
</dbReference>
<dbReference type="CDD" id="cd06261">
    <property type="entry name" value="TM_PBP2"/>
    <property type="match status" value="1"/>
</dbReference>
<dbReference type="EMBL" id="JADIMU010000015">
    <property type="protein sequence ID" value="MBO8442524.1"/>
    <property type="molecule type" value="Genomic_DNA"/>
</dbReference>
<evidence type="ECO:0000259" key="8">
    <source>
        <dbReference type="PROSITE" id="PS50928"/>
    </source>
</evidence>
<keyword evidence="6 7" id="KW-0472">Membrane</keyword>
<evidence type="ECO:0000256" key="7">
    <source>
        <dbReference type="RuleBase" id="RU363032"/>
    </source>
</evidence>
<accession>A0A9D9EC17</accession>
<feature type="transmembrane region" description="Helical" evidence="7">
    <location>
        <begin position="42"/>
        <end position="69"/>
    </location>
</feature>
<dbReference type="PROSITE" id="PS50928">
    <property type="entry name" value="ABC_TM1"/>
    <property type="match status" value="1"/>
</dbReference>
<dbReference type="Proteomes" id="UP000823633">
    <property type="component" value="Unassembled WGS sequence"/>
</dbReference>
<evidence type="ECO:0000256" key="6">
    <source>
        <dbReference type="ARBA" id="ARBA00023136"/>
    </source>
</evidence>
<comment type="similarity">
    <text evidence="7">Belongs to the binding-protein-dependent transport system permease family.</text>
</comment>
<comment type="subcellular location">
    <subcellularLocation>
        <location evidence="1 7">Cell membrane</location>
        <topology evidence="1 7">Multi-pass membrane protein</topology>
    </subcellularLocation>
</comment>
<evidence type="ECO:0000313" key="10">
    <source>
        <dbReference type="Proteomes" id="UP000823633"/>
    </source>
</evidence>
<dbReference type="PANTHER" id="PTHR43163:SF6">
    <property type="entry name" value="DIPEPTIDE TRANSPORT SYSTEM PERMEASE PROTEIN DPPB-RELATED"/>
    <property type="match status" value="1"/>
</dbReference>
<evidence type="ECO:0000256" key="2">
    <source>
        <dbReference type="ARBA" id="ARBA00022448"/>
    </source>
</evidence>
<feature type="transmembrane region" description="Helical" evidence="7">
    <location>
        <begin position="196"/>
        <end position="220"/>
    </location>
</feature>
<evidence type="ECO:0000256" key="3">
    <source>
        <dbReference type="ARBA" id="ARBA00022475"/>
    </source>
</evidence>
<proteinExistence type="inferred from homology"/>
<organism evidence="9 10">
    <name type="scientific">Candidatus Aphodenecus pullistercoris</name>
    <dbReference type="NCBI Taxonomy" id="2840669"/>
    <lineage>
        <taxon>Bacteria</taxon>
        <taxon>Pseudomonadati</taxon>
        <taxon>Spirochaetota</taxon>
        <taxon>Spirochaetia</taxon>
        <taxon>Spirochaetales</taxon>
        <taxon>Candidatus Aphodenecus</taxon>
    </lineage>
</organism>
<evidence type="ECO:0000256" key="4">
    <source>
        <dbReference type="ARBA" id="ARBA00022692"/>
    </source>
</evidence>
<feature type="non-terminal residue" evidence="9">
    <location>
        <position position="1"/>
    </location>
</feature>
<keyword evidence="4 7" id="KW-0812">Transmembrane</keyword>
<dbReference type="Gene3D" id="1.10.3720.10">
    <property type="entry name" value="MetI-like"/>
    <property type="match status" value="1"/>
</dbReference>
<reference evidence="9" key="2">
    <citation type="journal article" date="2021" name="PeerJ">
        <title>Extensive microbial diversity within the chicken gut microbiome revealed by metagenomics and culture.</title>
        <authorList>
            <person name="Gilroy R."/>
            <person name="Ravi A."/>
            <person name="Getino M."/>
            <person name="Pursley I."/>
            <person name="Horton D.L."/>
            <person name="Alikhan N.F."/>
            <person name="Baker D."/>
            <person name="Gharbi K."/>
            <person name="Hall N."/>
            <person name="Watson M."/>
            <person name="Adriaenssens E.M."/>
            <person name="Foster-Nyarko E."/>
            <person name="Jarju S."/>
            <person name="Secka A."/>
            <person name="Antonio M."/>
            <person name="Oren A."/>
            <person name="Chaudhuri R.R."/>
            <person name="La Ragione R."/>
            <person name="Hildebrand F."/>
            <person name="Pallen M.J."/>
        </authorList>
    </citation>
    <scope>NUCLEOTIDE SEQUENCE</scope>
    <source>
        <strain evidence="9">11167</strain>
    </source>
</reference>
<dbReference type="InterPro" id="IPR000515">
    <property type="entry name" value="MetI-like"/>
</dbReference>
<feature type="transmembrane region" description="Helical" evidence="7">
    <location>
        <begin position="81"/>
        <end position="102"/>
    </location>
</feature>